<dbReference type="AlphaFoldDB" id="A0A1C4Z837"/>
<sequence length="209" mass="22785">MTDNDELAGTLAEIRDKVELLRRVEAEHGFGVVIGEAQDLEPIPGLPAGVIEVFSVFRRLQGNYFCFLQPEEIGSRTAWERRPPTPPEAPLGEALAIGYGIRGIPAELLDEMGPAGRQVSLDVAEGYVYYIDGDDLADYYHSGEDVVVQEFAGDIAGFFNDWVLGADYPELVETILGADAASHRIPKGKDAGEYSDTWRRLLVTAGLAS</sequence>
<organism evidence="1 2">
    <name type="scientific">Micromonospora viridifaciens</name>
    <dbReference type="NCBI Taxonomy" id="1881"/>
    <lineage>
        <taxon>Bacteria</taxon>
        <taxon>Bacillati</taxon>
        <taxon>Actinomycetota</taxon>
        <taxon>Actinomycetes</taxon>
        <taxon>Micromonosporales</taxon>
        <taxon>Micromonosporaceae</taxon>
        <taxon>Micromonospora</taxon>
    </lineage>
</organism>
<dbReference type="OrthoDB" id="3465414at2"/>
<protein>
    <recommendedName>
        <fullName evidence="3">SMI1/KNR4 family protein</fullName>
    </recommendedName>
</protein>
<proteinExistence type="predicted"/>
<accession>A0A1C4Z837</accession>
<gene>
    <name evidence="1" type="ORF">GA0074695_5222</name>
</gene>
<evidence type="ECO:0000313" key="1">
    <source>
        <dbReference type="EMBL" id="SCF29129.1"/>
    </source>
</evidence>
<reference evidence="2" key="1">
    <citation type="submission" date="2016-06" db="EMBL/GenBank/DDBJ databases">
        <authorList>
            <person name="Varghese N."/>
            <person name="Submissions Spin"/>
        </authorList>
    </citation>
    <scope>NUCLEOTIDE SEQUENCE [LARGE SCALE GENOMIC DNA]</scope>
    <source>
        <strain evidence="2">DSM 43909</strain>
    </source>
</reference>
<evidence type="ECO:0000313" key="2">
    <source>
        <dbReference type="Proteomes" id="UP000198242"/>
    </source>
</evidence>
<name>A0A1C4Z837_MICVI</name>
<evidence type="ECO:0008006" key="3">
    <source>
        <dbReference type="Google" id="ProtNLM"/>
    </source>
</evidence>
<dbReference type="EMBL" id="LT607411">
    <property type="protein sequence ID" value="SCF29129.1"/>
    <property type="molecule type" value="Genomic_DNA"/>
</dbReference>
<dbReference type="Proteomes" id="UP000198242">
    <property type="component" value="Chromosome I"/>
</dbReference>
<dbReference type="RefSeq" id="WP_089008594.1">
    <property type="nucleotide sequence ID" value="NZ_LT607411.1"/>
</dbReference>
<keyword evidence="2" id="KW-1185">Reference proteome</keyword>